<dbReference type="InterPro" id="IPR008160">
    <property type="entry name" value="Collagen"/>
</dbReference>
<sequence length="206" mass="21938">MKALEKKVATILFFSFTLIFPGSCAKDGEDGAIGPQGPQGEQGPTGAAGEPGAQGEQGEQGEPGTANVMYSGWIDSEFADDIITTSATFTINAPEMTDEIIQQGVVMVFGRSNPNAITGDTDVYPLPIVFGVARQQSYYFRAEQAGELDIIVAANEEGQAAGSPFFEAFRYVLIPGGTTATSKSSNSQDYGEMSYEEIKTLFELED</sequence>
<evidence type="ECO:0000313" key="4">
    <source>
        <dbReference type="Proteomes" id="UP000475249"/>
    </source>
</evidence>
<keyword evidence="2" id="KW-0732">Signal</keyword>
<name>A0A6L9EBS1_9FLAO</name>
<accession>A0A6L9EBS1</accession>
<evidence type="ECO:0000256" key="1">
    <source>
        <dbReference type="SAM" id="MobiDB-lite"/>
    </source>
</evidence>
<gene>
    <name evidence="3" type="ORF">GTQ38_07650</name>
</gene>
<reference evidence="3 4" key="1">
    <citation type="submission" date="2020-01" db="EMBL/GenBank/DDBJ databases">
        <title>Bacteria diversity of Porities sp.</title>
        <authorList>
            <person name="Wang G."/>
        </authorList>
    </citation>
    <scope>NUCLEOTIDE SEQUENCE [LARGE SCALE GENOMIC DNA]</scope>
    <source>
        <strain evidence="3 4">R33</strain>
    </source>
</reference>
<feature type="region of interest" description="Disordered" evidence="1">
    <location>
        <begin position="29"/>
        <end position="66"/>
    </location>
</feature>
<keyword evidence="4" id="KW-1185">Reference proteome</keyword>
<feature type="chain" id="PRO_5026919079" description="Collagen-like protein" evidence="2">
    <location>
        <begin position="26"/>
        <end position="206"/>
    </location>
</feature>
<dbReference type="Pfam" id="PF01391">
    <property type="entry name" value="Collagen"/>
    <property type="match status" value="1"/>
</dbReference>
<feature type="compositionally biased region" description="Low complexity" evidence="1">
    <location>
        <begin position="32"/>
        <end position="66"/>
    </location>
</feature>
<evidence type="ECO:0000256" key="2">
    <source>
        <dbReference type="SAM" id="SignalP"/>
    </source>
</evidence>
<evidence type="ECO:0000313" key="3">
    <source>
        <dbReference type="EMBL" id="NAS11869.1"/>
    </source>
</evidence>
<dbReference type="Gene3D" id="1.20.5.320">
    <property type="entry name" value="6-Phosphogluconate Dehydrogenase, domain 3"/>
    <property type="match status" value="1"/>
</dbReference>
<evidence type="ECO:0008006" key="5">
    <source>
        <dbReference type="Google" id="ProtNLM"/>
    </source>
</evidence>
<organism evidence="3 4">
    <name type="scientific">Poritiphilus flavus</name>
    <dbReference type="NCBI Taxonomy" id="2697053"/>
    <lineage>
        <taxon>Bacteria</taxon>
        <taxon>Pseudomonadati</taxon>
        <taxon>Bacteroidota</taxon>
        <taxon>Flavobacteriia</taxon>
        <taxon>Flavobacteriales</taxon>
        <taxon>Flavobacteriaceae</taxon>
        <taxon>Poritiphilus</taxon>
    </lineage>
</organism>
<feature type="signal peptide" evidence="2">
    <location>
        <begin position="1"/>
        <end position="25"/>
    </location>
</feature>
<proteinExistence type="predicted"/>
<dbReference type="RefSeq" id="WP_161434907.1">
    <property type="nucleotide sequence ID" value="NZ_WXYO01000003.1"/>
</dbReference>
<comment type="caution">
    <text evidence="3">The sequence shown here is derived from an EMBL/GenBank/DDBJ whole genome shotgun (WGS) entry which is preliminary data.</text>
</comment>
<dbReference type="Proteomes" id="UP000475249">
    <property type="component" value="Unassembled WGS sequence"/>
</dbReference>
<protein>
    <recommendedName>
        <fullName evidence="5">Collagen-like protein</fullName>
    </recommendedName>
</protein>
<dbReference type="EMBL" id="WXYO01000003">
    <property type="protein sequence ID" value="NAS11869.1"/>
    <property type="molecule type" value="Genomic_DNA"/>
</dbReference>
<dbReference type="AlphaFoldDB" id="A0A6L9EBS1"/>